<feature type="compositionally biased region" description="Low complexity" evidence="1">
    <location>
        <begin position="217"/>
        <end position="239"/>
    </location>
</feature>
<organism evidence="3">
    <name type="scientific">Strongyloides stercoralis</name>
    <name type="common">Threadworm</name>
    <dbReference type="NCBI Taxonomy" id="6248"/>
    <lineage>
        <taxon>Eukaryota</taxon>
        <taxon>Metazoa</taxon>
        <taxon>Ecdysozoa</taxon>
        <taxon>Nematoda</taxon>
        <taxon>Chromadorea</taxon>
        <taxon>Rhabditida</taxon>
        <taxon>Tylenchina</taxon>
        <taxon>Panagrolaimomorpha</taxon>
        <taxon>Strongyloidoidea</taxon>
        <taxon>Strongyloididae</taxon>
        <taxon>Strongyloides</taxon>
    </lineage>
</organism>
<dbReference type="Proteomes" id="UP000035681">
    <property type="component" value="Unplaced"/>
</dbReference>
<reference evidence="3" key="1">
    <citation type="submission" date="2015-08" db="UniProtKB">
        <authorList>
            <consortium name="WormBaseParasite"/>
        </authorList>
    </citation>
    <scope>IDENTIFICATION</scope>
</reference>
<evidence type="ECO:0000256" key="1">
    <source>
        <dbReference type="SAM" id="MobiDB-lite"/>
    </source>
</evidence>
<feature type="compositionally biased region" description="Basic and acidic residues" evidence="1">
    <location>
        <begin position="153"/>
        <end position="163"/>
    </location>
</feature>
<feature type="compositionally biased region" description="Basic residues" evidence="1">
    <location>
        <begin position="136"/>
        <end position="145"/>
    </location>
</feature>
<name>A0A0K0ED65_STRER</name>
<keyword evidence="2" id="KW-1185">Reference proteome</keyword>
<evidence type="ECO:0000313" key="3">
    <source>
        <dbReference type="WBParaSite" id="SSTP_0000742800.1"/>
    </source>
</evidence>
<feature type="compositionally biased region" description="Polar residues" evidence="1">
    <location>
        <begin position="173"/>
        <end position="185"/>
    </location>
</feature>
<proteinExistence type="predicted"/>
<feature type="region of interest" description="Disordered" evidence="1">
    <location>
        <begin position="68"/>
        <end position="97"/>
    </location>
</feature>
<protein>
    <submittedName>
        <fullName evidence="4">Homeobox domain-containing protein</fullName>
    </submittedName>
    <submittedName>
        <fullName evidence="3">SUZ domain-containing protein</fullName>
    </submittedName>
</protein>
<feature type="compositionally biased region" description="Low complexity" evidence="1">
    <location>
        <begin position="68"/>
        <end position="84"/>
    </location>
</feature>
<evidence type="ECO:0000313" key="4">
    <source>
        <dbReference type="WBParaSite" id="TCONS_00006842.p1"/>
    </source>
</evidence>
<dbReference type="WBParaSite" id="SSTP_0000742800.1">
    <property type="protein sequence ID" value="SSTP_0000742800.1"/>
    <property type="gene ID" value="SSTP_0000742800"/>
</dbReference>
<dbReference type="WBParaSite" id="TCONS_00006842.p1">
    <property type="protein sequence ID" value="TCONS_00006842.p1"/>
    <property type="gene ID" value="XLOC_004946"/>
</dbReference>
<dbReference type="AlphaFoldDB" id="A0A0K0ED65"/>
<evidence type="ECO:0000313" key="2">
    <source>
        <dbReference type="Proteomes" id="UP000035681"/>
    </source>
</evidence>
<sequence length="248" mass="27966">MSSLNTECKVRSPEVEAALDARIAVIRRRNKAIEERIKIVTADKATALGVPIEKLVVKDCLNNENEGNNNIENVNDNKNITNGNDNKKNSKNNDMHWNREWDAGKTKAEDWITNVPPIDDSTCFMMRQKEIESGKKGKKVNHRNSHGSLTVTSEEKKEGEEKSSGSSKENNSRVNNKKPTANRAKNNIKDNSKGLENNNLPVTFNGPLASRISRIPNNDFNNKKIGMNNNFNTKTNKNFVGRKHQKRN</sequence>
<feature type="region of interest" description="Disordered" evidence="1">
    <location>
        <begin position="132"/>
        <end position="248"/>
    </location>
</feature>
<accession>A0A0K0ED65</accession>
<feature type="compositionally biased region" description="Basic and acidic residues" evidence="1">
    <location>
        <begin position="85"/>
        <end position="97"/>
    </location>
</feature>